<dbReference type="InterPro" id="IPR056740">
    <property type="entry name" value="ILV_EDD_C"/>
</dbReference>
<evidence type="ECO:0000259" key="6">
    <source>
        <dbReference type="Pfam" id="PF00920"/>
    </source>
</evidence>
<dbReference type="AlphaFoldDB" id="A0A1P8WEJ7"/>
<protein>
    <submittedName>
        <fullName evidence="8">L-arabonate dehydratase</fullName>
        <ecNumber evidence="8">4.2.1.25</ecNumber>
    </submittedName>
</protein>
<dbReference type="InterPro" id="IPR042096">
    <property type="entry name" value="Dihydro-acid_dehy_C"/>
</dbReference>
<dbReference type="NCBIfam" id="NF009560">
    <property type="entry name" value="PRK13017.1"/>
    <property type="match status" value="1"/>
</dbReference>
<dbReference type="PROSITE" id="PS00886">
    <property type="entry name" value="ILVD_EDD_1"/>
    <property type="match status" value="1"/>
</dbReference>
<proteinExistence type="inferred from homology"/>
<dbReference type="PANTHER" id="PTHR43183">
    <property type="entry name" value="HYPOTHETICAL DIHYDROXYACID DEHYDRATASE (EUROFUNG)-RELATED"/>
    <property type="match status" value="1"/>
</dbReference>
<dbReference type="FunFam" id="3.50.30.80:FF:000001">
    <property type="entry name" value="Dihydroxy-acid dehydratase"/>
    <property type="match status" value="1"/>
</dbReference>
<dbReference type="SUPFAM" id="SSF143975">
    <property type="entry name" value="IlvD/EDD N-terminal domain-like"/>
    <property type="match status" value="1"/>
</dbReference>
<keyword evidence="4" id="KW-0411">Iron-sulfur</keyword>
<dbReference type="PANTHER" id="PTHR43183:SF2">
    <property type="entry name" value="DIHYDROXY-ACID DEHYDRATASE"/>
    <property type="match status" value="1"/>
</dbReference>
<dbReference type="InterPro" id="IPR052352">
    <property type="entry name" value="Sugar_Degrad_Dehydratases"/>
</dbReference>
<evidence type="ECO:0000313" key="9">
    <source>
        <dbReference type="Proteomes" id="UP000187735"/>
    </source>
</evidence>
<dbReference type="InterPro" id="IPR000581">
    <property type="entry name" value="ILV_EDD_N"/>
</dbReference>
<dbReference type="KEGG" id="fmr:Fuma_02083"/>
<evidence type="ECO:0000256" key="1">
    <source>
        <dbReference type="ARBA" id="ARBA00006486"/>
    </source>
</evidence>
<reference evidence="8 9" key="1">
    <citation type="journal article" date="2016" name="Front. Microbiol.">
        <title>Fuerstia marisgermanicae gen. nov., sp. nov., an Unusual Member of the Phylum Planctomycetes from the German Wadden Sea.</title>
        <authorList>
            <person name="Kohn T."/>
            <person name="Heuer A."/>
            <person name="Jogler M."/>
            <person name="Vollmers J."/>
            <person name="Boedeker C."/>
            <person name="Bunk B."/>
            <person name="Rast P."/>
            <person name="Borchert D."/>
            <person name="Glockner I."/>
            <person name="Freese H.M."/>
            <person name="Klenk H.P."/>
            <person name="Overmann J."/>
            <person name="Kaster A.K."/>
            <person name="Rohde M."/>
            <person name="Wiegand S."/>
            <person name="Jogler C."/>
        </authorList>
    </citation>
    <scope>NUCLEOTIDE SEQUENCE [LARGE SCALE GENOMIC DNA]</scope>
    <source>
        <strain evidence="8 9">NH11</strain>
    </source>
</reference>
<dbReference type="STRING" id="1891926.Fuma_02083"/>
<keyword evidence="3" id="KW-0408">Iron</keyword>
<keyword evidence="5 8" id="KW-0456">Lyase</keyword>
<evidence type="ECO:0000259" key="7">
    <source>
        <dbReference type="Pfam" id="PF24877"/>
    </source>
</evidence>
<dbReference type="NCBIfam" id="NF009559">
    <property type="entry name" value="PRK13016.1"/>
    <property type="match status" value="1"/>
</dbReference>
<dbReference type="GO" id="GO:0051536">
    <property type="term" value="F:iron-sulfur cluster binding"/>
    <property type="evidence" value="ECO:0007669"/>
    <property type="project" value="UniProtKB-KW"/>
</dbReference>
<dbReference type="OrthoDB" id="9807077at2"/>
<dbReference type="NCBIfam" id="NF004784">
    <property type="entry name" value="PRK06131.1"/>
    <property type="match status" value="1"/>
</dbReference>
<gene>
    <name evidence="8" type="primary">araC_1</name>
    <name evidence="8" type="ORF">Fuma_02083</name>
</gene>
<dbReference type="Proteomes" id="UP000187735">
    <property type="component" value="Chromosome"/>
</dbReference>
<dbReference type="InterPro" id="IPR020558">
    <property type="entry name" value="DiOHA_6PGluconate_deHydtase_CS"/>
</dbReference>
<dbReference type="EMBL" id="CP017641">
    <property type="protein sequence ID" value="APZ92472.1"/>
    <property type="molecule type" value="Genomic_DNA"/>
</dbReference>
<dbReference type="GO" id="GO:0046872">
    <property type="term" value="F:metal ion binding"/>
    <property type="evidence" value="ECO:0007669"/>
    <property type="project" value="UniProtKB-KW"/>
</dbReference>
<accession>A0A1P8WEJ7</accession>
<comment type="similarity">
    <text evidence="1">Belongs to the IlvD/Edd family.</text>
</comment>
<dbReference type="RefSeq" id="WP_077024089.1">
    <property type="nucleotide sequence ID" value="NZ_CP017641.1"/>
</dbReference>
<evidence type="ECO:0000256" key="3">
    <source>
        <dbReference type="ARBA" id="ARBA00023004"/>
    </source>
</evidence>
<dbReference type="EC" id="4.2.1.25" evidence="8"/>
<feature type="domain" description="Dihydroxy-acid/6-phosphogluconate dehydratase N-terminal" evidence="6">
    <location>
        <begin position="45"/>
        <end position="355"/>
    </location>
</feature>
<keyword evidence="9" id="KW-1185">Reference proteome</keyword>
<organism evidence="8 9">
    <name type="scientific">Fuerstiella marisgermanici</name>
    <dbReference type="NCBI Taxonomy" id="1891926"/>
    <lineage>
        <taxon>Bacteria</taxon>
        <taxon>Pseudomonadati</taxon>
        <taxon>Planctomycetota</taxon>
        <taxon>Planctomycetia</taxon>
        <taxon>Planctomycetales</taxon>
        <taxon>Planctomycetaceae</taxon>
        <taxon>Fuerstiella</taxon>
    </lineage>
</organism>
<dbReference type="SUPFAM" id="SSF52016">
    <property type="entry name" value="LeuD/IlvD-like"/>
    <property type="match status" value="1"/>
</dbReference>
<feature type="domain" description="Dihydroxy-acid/6-phosphogluconate dehydratase C-terminal" evidence="7">
    <location>
        <begin position="366"/>
        <end position="560"/>
    </location>
</feature>
<evidence type="ECO:0000256" key="4">
    <source>
        <dbReference type="ARBA" id="ARBA00023014"/>
    </source>
</evidence>
<name>A0A1P8WEJ7_9PLAN</name>
<evidence type="ECO:0000256" key="2">
    <source>
        <dbReference type="ARBA" id="ARBA00022723"/>
    </source>
</evidence>
<dbReference type="Pfam" id="PF24877">
    <property type="entry name" value="ILV_EDD_C"/>
    <property type="match status" value="1"/>
</dbReference>
<sequence length="578" mass="63056">MFQRTKRTHEQLRSYRYFGPDDLRSFGHRSRQKQSGFGTEEFEGKPVIGILNTWNDLISCHAHFKQRVEDVKRGIWQAGGFPVEVPVMGLSETFMKPTSMYYRNFLAMEAEEVLRTYPIDAAVLMGGCDKTTPALLMGAVTADVPSIFMPGGPMNKTSWRGDQLGSGSDVWKYWAERSAGRLGCEAWCELEDHIAASPGHCMTMGTASTMTSITETMGMSLPGSASVPATHSSHSRMASATGQQAVELAWYNVKPSEIMTADAFDNGITALMAMGGSTNAIVHLMALAGRCQVPLTLERFDQISQTTPVVGNIRPAGKYVMGDFFEAGGLRALLARIADLLKLTAPNVAGSTLADAIKDAEVYDEDVIRPRDSPICENNSLAVLRGNLCPDGAVIKPAAAEKQLHQHRGPAVVFKNYPDLKARIDDPSLALTKDHVIVLQNAGPLGAPGIPEWGMLPIPKYLLEQGVRDMVRISDARMSGTSYGACVLHVAPESFVGGPLAFVQNGDMITLDVTGRTLQLEISDEELASRKAAWKQPEHRFTRGYGKLYFDETTQANIGCDFRFLHADGSTDPEPSIY</sequence>
<keyword evidence="2" id="KW-0479">Metal-binding</keyword>
<dbReference type="InterPro" id="IPR037237">
    <property type="entry name" value="IlvD/EDD_N"/>
</dbReference>
<evidence type="ECO:0000313" key="8">
    <source>
        <dbReference type="EMBL" id="APZ92472.1"/>
    </source>
</evidence>
<evidence type="ECO:0000256" key="5">
    <source>
        <dbReference type="ARBA" id="ARBA00023239"/>
    </source>
</evidence>
<dbReference type="Pfam" id="PF00920">
    <property type="entry name" value="ILVD_EDD_N"/>
    <property type="match status" value="1"/>
</dbReference>
<dbReference type="Gene3D" id="3.50.30.80">
    <property type="entry name" value="IlvD/EDD C-terminal domain-like"/>
    <property type="match status" value="1"/>
</dbReference>
<dbReference type="GO" id="GO:0050020">
    <property type="term" value="F:L-arabinonate dehydratase activity"/>
    <property type="evidence" value="ECO:0007669"/>
    <property type="project" value="UniProtKB-EC"/>
</dbReference>